<name>A0A2N4TSI5_RALPI</name>
<reference evidence="2 3" key="1">
    <citation type="submission" date="2017-12" db="EMBL/GenBank/DDBJ databases">
        <title>Draft genome sequence of Ralstonia pickettii 52.</title>
        <authorList>
            <person name="Zheng B."/>
        </authorList>
    </citation>
    <scope>NUCLEOTIDE SEQUENCE [LARGE SCALE GENOMIC DNA]</scope>
    <source>
        <strain evidence="2 3">52</strain>
    </source>
</reference>
<dbReference type="RefSeq" id="WP_102065730.1">
    <property type="nucleotide sequence ID" value="NZ_PKQE01000002.1"/>
</dbReference>
<dbReference type="InterPro" id="IPR013390">
    <property type="entry name" value="T3SS_HpaP"/>
</dbReference>
<dbReference type="AlphaFoldDB" id="A0A2N4TSI5"/>
<dbReference type="EMBL" id="PKQE01000002">
    <property type="protein sequence ID" value="PLC42667.1"/>
    <property type="molecule type" value="Genomic_DNA"/>
</dbReference>
<dbReference type="Proteomes" id="UP000234456">
    <property type="component" value="Unassembled WGS sequence"/>
</dbReference>
<sequence>MTTSVRLWRAPPTAPAPHPATPARRAATQRNAEARTGTLVDPAPTAHPLWLPPDPDNDSAREDEPERESSTSHDGADAQPEDAAPDTPTAQHTSAMASRLVRTCSEISVGNTVTEHLAQLLSKFCGSRVVKAGGECWEVTLDLDPRVLPDTRLTLRLSPHTLWLRFLAAHPRARDLLSEHGDALRQRIHVLLEQRIDVELEVW</sequence>
<proteinExistence type="predicted"/>
<protein>
    <submittedName>
        <fullName evidence="2">Type III secretion protein HpaP</fullName>
    </submittedName>
</protein>
<feature type="region of interest" description="Disordered" evidence="1">
    <location>
        <begin position="1"/>
        <end position="96"/>
    </location>
</feature>
<comment type="caution">
    <text evidence="2">The sequence shown here is derived from an EMBL/GenBank/DDBJ whole genome shotgun (WGS) entry which is preliminary data.</text>
</comment>
<dbReference type="OrthoDB" id="8781027at2"/>
<gene>
    <name evidence="2" type="ORF">C0Q88_12030</name>
</gene>
<dbReference type="NCBIfam" id="TIGR02557">
    <property type="entry name" value="HpaP"/>
    <property type="match status" value="1"/>
</dbReference>
<dbReference type="Pfam" id="PF09483">
    <property type="entry name" value="HpaP"/>
    <property type="match status" value="1"/>
</dbReference>
<evidence type="ECO:0000313" key="2">
    <source>
        <dbReference type="EMBL" id="PLC42667.1"/>
    </source>
</evidence>
<evidence type="ECO:0000313" key="3">
    <source>
        <dbReference type="Proteomes" id="UP000234456"/>
    </source>
</evidence>
<organism evidence="2 3">
    <name type="scientific">Ralstonia pickettii</name>
    <name type="common">Burkholderia pickettii</name>
    <dbReference type="NCBI Taxonomy" id="329"/>
    <lineage>
        <taxon>Bacteria</taxon>
        <taxon>Pseudomonadati</taxon>
        <taxon>Pseudomonadota</taxon>
        <taxon>Betaproteobacteria</taxon>
        <taxon>Burkholderiales</taxon>
        <taxon>Burkholderiaceae</taxon>
        <taxon>Ralstonia</taxon>
    </lineage>
</organism>
<accession>A0A2N4TSI5</accession>
<feature type="compositionally biased region" description="Basic and acidic residues" evidence="1">
    <location>
        <begin position="58"/>
        <end position="76"/>
    </location>
</feature>
<evidence type="ECO:0000256" key="1">
    <source>
        <dbReference type="SAM" id="MobiDB-lite"/>
    </source>
</evidence>